<evidence type="ECO:0000256" key="8">
    <source>
        <dbReference type="ARBA" id="ARBA00023242"/>
    </source>
</evidence>
<keyword evidence="2" id="KW-0479">Metal-binding</keyword>
<dbReference type="Gene3D" id="3.30.160.60">
    <property type="entry name" value="Classic Zinc Finger"/>
    <property type="match status" value="1"/>
</dbReference>
<dbReference type="InterPro" id="IPR000315">
    <property type="entry name" value="Znf_B-box"/>
</dbReference>
<keyword evidence="6" id="KW-0805">Transcription regulation</keyword>
<proteinExistence type="predicted"/>
<dbReference type="PANTHER" id="PTHR31832">
    <property type="entry name" value="B-BOX ZINC FINGER PROTEIN 22"/>
    <property type="match status" value="1"/>
</dbReference>
<dbReference type="CDD" id="cd19821">
    <property type="entry name" value="Bbox1_BBX-like"/>
    <property type="match status" value="2"/>
</dbReference>
<dbReference type="Pfam" id="PF00643">
    <property type="entry name" value="zf-B_box"/>
    <property type="match status" value="2"/>
</dbReference>
<evidence type="ECO:0000313" key="11">
    <source>
        <dbReference type="EMBL" id="JAG98445.1"/>
    </source>
</evidence>
<keyword evidence="8" id="KW-0539">Nucleus</keyword>
<dbReference type="PROSITE" id="PS50119">
    <property type="entry name" value="ZF_BBOX"/>
    <property type="match status" value="2"/>
</dbReference>
<dbReference type="EMBL" id="GCKF01025512">
    <property type="protein sequence ID" value="JAG98445.1"/>
    <property type="molecule type" value="Transcribed_RNA"/>
</dbReference>
<reference evidence="11" key="1">
    <citation type="submission" date="2015-03" db="EMBL/GenBank/DDBJ databases">
        <title>A transcriptome of Araucaria cunninghamii, an australian fine timber species.</title>
        <authorList>
            <person name="Jing Yi C.J.Y."/>
            <person name="Yin San L.Y.S."/>
            <person name="Abdul Karim S.S."/>
            <person name="Wan Azmi N.N."/>
            <person name="Hercus R.R."/>
            <person name="Croft L.L."/>
        </authorList>
    </citation>
    <scope>NUCLEOTIDE SEQUENCE</scope>
    <source>
        <strain evidence="11">MI0301</strain>
        <tissue evidence="11">Leaf</tissue>
    </source>
</reference>
<feature type="domain" description="B box-type" evidence="10">
    <location>
        <begin position="56"/>
        <end position="103"/>
    </location>
</feature>
<evidence type="ECO:0000256" key="5">
    <source>
        <dbReference type="ARBA" id="ARBA00022833"/>
    </source>
</evidence>
<dbReference type="InterPro" id="IPR049808">
    <property type="entry name" value="CONSTANS-like_Bbox1"/>
</dbReference>
<dbReference type="InterPro" id="IPR051979">
    <property type="entry name" value="B-box_zinc_finger"/>
</dbReference>
<feature type="domain" description="B box-type" evidence="10">
    <location>
        <begin position="2"/>
        <end position="49"/>
    </location>
</feature>
<evidence type="ECO:0000259" key="10">
    <source>
        <dbReference type="PROSITE" id="PS50119"/>
    </source>
</evidence>
<dbReference type="PANTHER" id="PTHR31832:SF63">
    <property type="entry name" value="B-BOX ZINC FINGER PROTEIN 23"/>
    <property type="match status" value="1"/>
</dbReference>
<evidence type="ECO:0000256" key="7">
    <source>
        <dbReference type="ARBA" id="ARBA00023163"/>
    </source>
</evidence>
<name>A0A0D6R975_ARACU</name>
<dbReference type="FunFam" id="3.30.160.60:FF:000589">
    <property type="entry name" value="B-box zinc finger protein 22"/>
    <property type="match status" value="1"/>
</dbReference>
<evidence type="ECO:0000256" key="1">
    <source>
        <dbReference type="ARBA" id="ARBA00004123"/>
    </source>
</evidence>
<keyword evidence="4 9" id="KW-0863">Zinc-finger</keyword>
<dbReference type="GO" id="GO:0009640">
    <property type="term" value="P:photomorphogenesis"/>
    <property type="evidence" value="ECO:0007669"/>
    <property type="project" value="TreeGrafter"/>
</dbReference>
<evidence type="ECO:0000256" key="3">
    <source>
        <dbReference type="ARBA" id="ARBA00022737"/>
    </source>
</evidence>
<dbReference type="AlphaFoldDB" id="A0A0D6R975"/>
<dbReference type="SMART" id="SM00336">
    <property type="entry name" value="BBOX"/>
    <property type="match status" value="2"/>
</dbReference>
<evidence type="ECO:0000256" key="6">
    <source>
        <dbReference type="ARBA" id="ARBA00023015"/>
    </source>
</evidence>
<dbReference type="GO" id="GO:0008270">
    <property type="term" value="F:zinc ion binding"/>
    <property type="evidence" value="ECO:0007669"/>
    <property type="project" value="UniProtKB-KW"/>
</dbReference>
<sequence>MKMRVQCDVCEKAEATLVCCADEAALCSACDNQVHAANKLASKHQRIPLINPAASSQLPICDICQEKCGYFFCLEDRAILCRQCDVSIHSVNHLVAAHKRFLVSGARVGLEPLNNLPSSSCDSAAAAVSDAHRNQKTQPLRSNVQKEVSAAACQQGVPKGAGNGGLARKGSSVHVHFTESLADWRMDEFLVLPEFDNGYFYDEAGSSKADNANFGELEATTSSFRVEEVNVEDCLAQVPEMPSPPTASGLYWPQKIICPTEGKRREDFGFFEFYDAPLVPDIECGSSPPDSPLSKRRRLAA</sequence>
<dbReference type="GO" id="GO:0005634">
    <property type="term" value="C:nucleus"/>
    <property type="evidence" value="ECO:0007669"/>
    <property type="project" value="UniProtKB-SubCell"/>
</dbReference>
<protein>
    <recommendedName>
        <fullName evidence="10">B box-type domain-containing protein</fullName>
    </recommendedName>
</protein>
<keyword evidence="3" id="KW-0677">Repeat</keyword>
<dbReference type="GO" id="GO:0006355">
    <property type="term" value="P:regulation of DNA-templated transcription"/>
    <property type="evidence" value="ECO:0007669"/>
    <property type="project" value="TreeGrafter"/>
</dbReference>
<keyword evidence="7" id="KW-0804">Transcription</keyword>
<keyword evidence="5" id="KW-0862">Zinc</keyword>
<organism evidence="11">
    <name type="scientific">Araucaria cunninghamii</name>
    <name type="common">Hoop pine</name>
    <name type="synonym">Moreton Bay pine</name>
    <dbReference type="NCBI Taxonomy" id="56994"/>
    <lineage>
        <taxon>Eukaryota</taxon>
        <taxon>Viridiplantae</taxon>
        <taxon>Streptophyta</taxon>
        <taxon>Embryophyta</taxon>
        <taxon>Tracheophyta</taxon>
        <taxon>Spermatophyta</taxon>
        <taxon>Pinopsida</taxon>
        <taxon>Pinidae</taxon>
        <taxon>Conifers II</taxon>
        <taxon>Araucariales</taxon>
        <taxon>Araucariaceae</taxon>
        <taxon>Araucaria</taxon>
    </lineage>
</organism>
<comment type="subcellular location">
    <subcellularLocation>
        <location evidence="1">Nucleus</location>
    </subcellularLocation>
</comment>
<accession>A0A0D6R975</accession>
<evidence type="ECO:0000256" key="4">
    <source>
        <dbReference type="ARBA" id="ARBA00022771"/>
    </source>
</evidence>
<evidence type="ECO:0000256" key="2">
    <source>
        <dbReference type="ARBA" id="ARBA00022723"/>
    </source>
</evidence>
<evidence type="ECO:0000256" key="9">
    <source>
        <dbReference type="PROSITE-ProRule" id="PRU00024"/>
    </source>
</evidence>